<proteinExistence type="predicted"/>
<evidence type="ECO:0008006" key="4">
    <source>
        <dbReference type="Google" id="ProtNLM"/>
    </source>
</evidence>
<evidence type="ECO:0000313" key="2">
    <source>
        <dbReference type="EMBL" id="EOQ57824.1"/>
    </source>
</evidence>
<feature type="region of interest" description="Disordered" evidence="1">
    <location>
        <begin position="1"/>
        <end position="21"/>
    </location>
</feature>
<reference evidence="2 3" key="1">
    <citation type="submission" date="2013-01" db="EMBL/GenBank/DDBJ databases">
        <title>The Genome Sequence of Bacillus cereus TIAC219.</title>
        <authorList>
            <consortium name="The Broad Institute Genome Sequencing Platform"/>
            <consortium name="The Broad Institute Genome Sequencing Center for Infectious Disease"/>
            <person name="Feldgarden M."/>
            <person name="Van der Auwera G.A."/>
            <person name="Mahillon J."/>
            <person name="Duprez V."/>
            <person name="Timmery S."/>
            <person name="Mattelet C."/>
            <person name="Dierick K."/>
            <person name="Sun M."/>
            <person name="Yu Z."/>
            <person name="Zhu L."/>
            <person name="Hu X."/>
            <person name="Shank E.B."/>
            <person name="Swiecicka I."/>
            <person name="Hansen B.M."/>
            <person name="Andrup L."/>
            <person name="Walker B."/>
            <person name="Young S.K."/>
            <person name="Zeng Q."/>
            <person name="Gargeya S."/>
            <person name="Fitzgerald M."/>
            <person name="Haas B."/>
            <person name="Abouelleil A."/>
            <person name="Alvarado L."/>
            <person name="Arachchi H.M."/>
            <person name="Berlin A.M."/>
            <person name="Chapman S.B."/>
            <person name="Dewar J."/>
            <person name="Goldberg J."/>
            <person name="Griggs A."/>
            <person name="Gujja S."/>
            <person name="Hansen M."/>
            <person name="Howarth C."/>
            <person name="Imamovic A."/>
            <person name="Larimer J."/>
            <person name="McCowan C."/>
            <person name="Murphy C."/>
            <person name="Neiman D."/>
            <person name="Pearson M."/>
            <person name="Priest M."/>
            <person name="Roberts A."/>
            <person name="Saif S."/>
            <person name="Shea T."/>
            <person name="Sisk P."/>
            <person name="Sykes S."/>
            <person name="Wortman J."/>
            <person name="Nusbaum C."/>
            <person name="Birren B."/>
        </authorList>
    </citation>
    <scope>NUCLEOTIDE SEQUENCE [LARGE SCALE GENOMIC DNA]</scope>
    <source>
        <strain evidence="2 3">TIAC219</strain>
    </source>
</reference>
<feature type="compositionally biased region" description="Basic and acidic residues" evidence="1">
    <location>
        <begin position="522"/>
        <end position="533"/>
    </location>
</feature>
<comment type="caution">
    <text evidence="2">The sequence shown here is derived from an EMBL/GenBank/DDBJ whole genome shotgun (WGS) entry which is preliminary data.</text>
</comment>
<dbReference type="RefSeq" id="WP_000181465.1">
    <property type="nucleotide sequence ID" value="NZ_KB976014.1"/>
</dbReference>
<gene>
    <name evidence="2" type="ORF">IAY_06262</name>
</gene>
<sequence>MTNHNYHDKHDSTQETEYKPNDTLFEVGKMFPHKDDLERLADYETGKRLYEGDFKSLPKRAQEMLKDTPHAERLNSLYLAVNLLDIIVHKPADLMFNEDPTFESGKDPESIEQQRLSAIVEENDLSALGQELVVGAGFRGDSFIKTYFSYRQDFSELPFIPNGVEMESIIESQDPSTVFPELARGSKKKFKAVNIAAIEWVIQQDGSELPYLNVERHIAGYIQYRRFRLAPNPKITTKYGINQPQYEILAEIDEDFRVVQTGVPMILVRHIPYKAIDTHWRGISTTKKVKSLIYAINDRLTQIDYILMKHSDPTAYGVDLQNVNLTWGGRYIPLRDGEVAPAYMTWDGKLADAFKQLETLINLVFQLSETPQWLFGTSIGNVGGTGTSHTDGSAIKARFMPILSKVKRVRTNVDRAFRDSLYCAQLLENFANEGSFNHYEAVYPKIRWRDGLPANEKEQAEIMQIRTGGMPTIDRLTAIKEMDGLDDIQAQAVVERIEEDEKALKPATPNVFNEESDLNLDLELKEDEKVNEG</sequence>
<dbReference type="AlphaFoldDB" id="A0ABC9SQH9"/>
<protein>
    <recommendedName>
        <fullName evidence="4">SPP1 family phage portal protein</fullName>
    </recommendedName>
</protein>
<evidence type="ECO:0000256" key="1">
    <source>
        <dbReference type="SAM" id="MobiDB-lite"/>
    </source>
</evidence>
<feature type="compositionally biased region" description="Basic and acidic residues" evidence="1">
    <location>
        <begin position="1"/>
        <end position="20"/>
    </location>
</feature>
<organism evidence="2 3">
    <name type="scientific">Bacillus cereus TIAC219</name>
    <dbReference type="NCBI Taxonomy" id="718222"/>
    <lineage>
        <taxon>Bacteria</taxon>
        <taxon>Bacillati</taxon>
        <taxon>Bacillota</taxon>
        <taxon>Bacilli</taxon>
        <taxon>Bacillales</taxon>
        <taxon>Bacillaceae</taxon>
        <taxon>Bacillus</taxon>
        <taxon>Bacillus cereus group</taxon>
    </lineage>
</organism>
<evidence type="ECO:0000313" key="3">
    <source>
        <dbReference type="Proteomes" id="UP000014060"/>
    </source>
</evidence>
<feature type="region of interest" description="Disordered" evidence="1">
    <location>
        <begin position="505"/>
        <end position="533"/>
    </location>
</feature>
<name>A0ABC9SQH9_BACCE</name>
<dbReference type="EMBL" id="AHCJ01000083">
    <property type="protein sequence ID" value="EOQ57824.1"/>
    <property type="molecule type" value="Genomic_DNA"/>
</dbReference>
<dbReference type="Proteomes" id="UP000014060">
    <property type="component" value="Unassembled WGS sequence"/>
</dbReference>
<accession>A0ABC9SQH9</accession>